<dbReference type="AlphaFoldDB" id="A0A4Z2HNL7"/>
<evidence type="ECO:0000313" key="1">
    <source>
        <dbReference type="EMBL" id="TNN66554.1"/>
    </source>
</evidence>
<proteinExistence type="predicted"/>
<evidence type="ECO:0000313" key="2">
    <source>
        <dbReference type="Proteomes" id="UP000314294"/>
    </source>
</evidence>
<dbReference type="EMBL" id="SRLO01000217">
    <property type="protein sequence ID" value="TNN66554.1"/>
    <property type="molecule type" value="Genomic_DNA"/>
</dbReference>
<comment type="caution">
    <text evidence="1">The sequence shown here is derived from an EMBL/GenBank/DDBJ whole genome shotgun (WGS) entry which is preliminary data.</text>
</comment>
<gene>
    <name evidence="1" type="ORF">EYF80_023240</name>
</gene>
<keyword evidence="2" id="KW-1185">Reference proteome</keyword>
<dbReference type="Proteomes" id="UP000314294">
    <property type="component" value="Unassembled WGS sequence"/>
</dbReference>
<organism evidence="1 2">
    <name type="scientific">Liparis tanakae</name>
    <name type="common">Tanaka's snailfish</name>
    <dbReference type="NCBI Taxonomy" id="230148"/>
    <lineage>
        <taxon>Eukaryota</taxon>
        <taxon>Metazoa</taxon>
        <taxon>Chordata</taxon>
        <taxon>Craniata</taxon>
        <taxon>Vertebrata</taxon>
        <taxon>Euteleostomi</taxon>
        <taxon>Actinopterygii</taxon>
        <taxon>Neopterygii</taxon>
        <taxon>Teleostei</taxon>
        <taxon>Neoteleostei</taxon>
        <taxon>Acanthomorphata</taxon>
        <taxon>Eupercaria</taxon>
        <taxon>Perciformes</taxon>
        <taxon>Cottioidei</taxon>
        <taxon>Cottales</taxon>
        <taxon>Liparidae</taxon>
        <taxon>Liparis</taxon>
    </lineage>
</organism>
<name>A0A4Z2HNL7_9TELE</name>
<sequence length="148" mass="16811">MEKDGEVKEAERAGGQFMISRLLDGSREVLSHDDHGHPGTAHVLLRSGENQPELRREDTLRRDALPRLNGTSNTLSHAFCSKIPRFYFTHLRYNTLWGRGTESRRIPLVLTFDTSTGRDRRLEDMSLTRSTPLVSGVKSYSTPWTVSL</sequence>
<protein>
    <submittedName>
        <fullName evidence="1">Uncharacterized protein</fullName>
    </submittedName>
</protein>
<accession>A0A4Z2HNL7</accession>
<reference evidence="1 2" key="1">
    <citation type="submission" date="2019-03" db="EMBL/GenBank/DDBJ databases">
        <title>First draft genome of Liparis tanakae, snailfish: a comprehensive survey of snailfish specific genes.</title>
        <authorList>
            <person name="Kim W."/>
            <person name="Song I."/>
            <person name="Jeong J.-H."/>
            <person name="Kim D."/>
            <person name="Kim S."/>
            <person name="Ryu S."/>
            <person name="Song J.Y."/>
            <person name="Lee S.K."/>
        </authorList>
    </citation>
    <scope>NUCLEOTIDE SEQUENCE [LARGE SCALE GENOMIC DNA]</scope>
    <source>
        <tissue evidence="1">Muscle</tissue>
    </source>
</reference>